<feature type="domain" description="Transthyretin/hydroxyisourate hydrolase" evidence="2">
    <location>
        <begin position="6"/>
        <end position="99"/>
    </location>
</feature>
<protein>
    <submittedName>
        <fullName evidence="3">Transthyretin</fullName>
    </submittedName>
</protein>
<dbReference type="Proteomes" id="UP000799757">
    <property type="component" value="Unassembled WGS sequence"/>
</dbReference>
<evidence type="ECO:0000259" key="2">
    <source>
        <dbReference type="Pfam" id="PF00576"/>
    </source>
</evidence>
<dbReference type="Gene3D" id="2.60.40.180">
    <property type="entry name" value="Transthyretin/hydroxyisourate hydrolase domain"/>
    <property type="match status" value="1"/>
</dbReference>
<sequence>TSTSTPQTFAGTTNPDGRVTSWTPTTPFATAGLADVFLGAEGDQTWSLRFDTEAYFRERGIVAFFPEVVVCFRVGAAQKHEHFHVPVLLGPFGYTTYRGS</sequence>
<gene>
    <name evidence="3" type="ORF">K505DRAFT_261853</name>
</gene>
<organism evidence="3 4">
    <name type="scientific">Melanomma pulvis-pyrius CBS 109.77</name>
    <dbReference type="NCBI Taxonomy" id="1314802"/>
    <lineage>
        <taxon>Eukaryota</taxon>
        <taxon>Fungi</taxon>
        <taxon>Dikarya</taxon>
        <taxon>Ascomycota</taxon>
        <taxon>Pezizomycotina</taxon>
        <taxon>Dothideomycetes</taxon>
        <taxon>Pleosporomycetidae</taxon>
        <taxon>Pleosporales</taxon>
        <taxon>Melanommataceae</taxon>
        <taxon>Melanomma</taxon>
    </lineage>
</organism>
<dbReference type="EMBL" id="MU002880">
    <property type="protein sequence ID" value="KAF2785545.1"/>
    <property type="molecule type" value="Genomic_DNA"/>
</dbReference>
<name>A0A6A6WNA2_9PLEO</name>
<evidence type="ECO:0000256" key="1">
    <source>
        <dbReference type="SAM" id="MobiDB-lite"/>
    </source>
</evidence>
<dbReference type="Pfam" id="PF00576">
    <property type="entry name" value="Transthyretin"/>
    <property type="match status" value="1"/>
</dbReference>
<dbReference type="SUPFAM" id="SSF49472">
    <property type="entry name" value="Transthyretin (synonym: prealbumin)"/>
    <property type="match status" value="1"/>
</dbReference>
<keyword evidence="4" id="KW-1185">Reference proteome</keyword>
<dbReference type="AlphaFoldDB" id="A0A6A6WNA2"/>
<proteinExistence type="predicted"/>
<dbReference type="PANTHER" id="PTHR10395">
    <property type="entry name" value="URICASE AND TRANSTHYRETIN-RELATED"/>
    <property type="match status" value="1"/>
</dbReference>
<dbReference type="OrthoDB" id="10265230at2759"/>
<evidence type="ECO:0000313" key="4">
    <source>
        <dbReference type="Proteomes" id="UP000799757"/>
    </source>
</evidence>
<dbReference type="PANTHER" id="PTHR10395:SF7">
    <property type="entry name" value="5-HYDROXYISOURATE HYDROLASE"/>
    <property type="match status" value="1"/>
</dbReference>
<dbReference type="InterPro" id="IPR023416">
    <property type="entry name" value="Transthyretin/HIU_hydrolase_d"/>
</dbReference>
<dbReference type="GO" id="GO:0006144">
    <property type="term" value="P:purine nucleobase metabolic process"/>
    <property type="evidence" value="ECO:0007669"/>
    <property type="project" value="TreeGrafter"/>
</dbReference>
<accession>A0A6A6WNA2</accession>
<reference evidence="3" key="1">
    <citation type="journal article" date="2020" name="Stud. Mycol.">
        <title>101 Dothideomycetes genomes: a test case for predicting lifestyles and emergence of pathogens.</title>
        <authorList>
            <person name="Haridas S."/>
            <person name="Albert R."/>
            <person name="Binder M."/>
            <person name="Bloem J."/>
            <person name="Labutti K."/>
            <person name="Salamov A."/>
            <person name="Andreopoulos B."/>
            <person name="Baker S."/>
            <person name="Barry K."/>
            <person name="Bills G."/>
            <person name="Bluhm B."/>
            <person name="Cannon C."/>
            <person name="Castanera R."/>
            <person name="Culley D."/>
            <person name="Daum C."/>
            <person name="Ezra D."/>
            <person name="Gonzalez J."/>
            <person name="Henrissat B."/>
            <person name="Kuo A."/>
            <person name="Liang C."/>
            <person name="Lipzen A."/>
            <person name="Lutzoni F."/>
            <person name="Magnuson J."/>
            <person name="Mondo S."/>
            <person name="Nolan M."/>
            <person name="Ohm R."/>
            <person name="Pangilinan J."/>
            <person name="Park H.-J."/>
            <person name="Ramirez L."/>
            <person name="Alfaro M."/>
            <person name="Sun H."/>
            <person name="Tritt A."/>
            <person name="Yoshinaga Y."/>
            <person name="Zwiers L.-H."/>
            <person name="Turgeon B."/>
            <person name="Goodwin S."/>
            <person name="Spatafora J."/>
            <person name="Crous P."/>
            <person name="Grigoriev I."/>
        </authorList>
    </citation>
    <scope>NUCLEOTIDE SEQUENCE</scope>
    <source>
        <strain evidence="3">CBS 109.77</strain>
    </source>
</reference>
<feature type="non-terminal residue" evidence="3">
    <location>
        <position position="1"/>
    </location>
</feature>
<dbReference type="InterPro" id="IPR036817">
    <property type="entry name" value="Transthyretin/HIU_hydrolase_sf"/>
</dbReference>
<evidence type="ECO:0000313" key="3">
    <source>
        <dbReference type="EMBL" id="KAF2785545.1"/>
    </source>
</evidence>
<feature type="region of interest" description="Disordered" evidence="1">
    <location>
        <begin position="1"/>
        <end position="21"/>
    </location>
</feature>